<comment type="caution">
    <text evidence="1">The sequence shown here is derived from an EMBL/GenBank/DDBJ whole genome shotgun (WGS) entry which is preliminary data.</text>
</comment>
<keyword evidence="2" id="KW-1185">Reference proteome</keyword>
<organism evidence="1 2">
    <name type="scientific">Mucor flavus</name>
    <dbReference type="NCBI Taxonomy" id="439312"/>
    <lineage>
        <taxon>Eukaryota</taxon>
        <taxon>Fungi</taxon>
        <taxon>Fungi incertae sedis</taxon>
        <taxon>Mucoromycota</taxon>
        <taxon>Mucoromycotina</taxon>
        <taxon>Mucoromycetes</taxon>
        <taxon>Mucorales</taxon>
        <taxon>Mucorineae</taxon>
        <taxon>Mucoraceae</taxon>
        <taxon>Mucor</taxon>
    </lineage>
</organism>
<evidence type="ECO:0000313" key="2">
    <source>
        <dbReference type="Proteomes" id="UP001473302"/>
    </source>
</evidence>
<gene>
    <name evidence="1" type="ORF">MFLAVUS_000857</name>
</gene>
<proteinExistence type="predicted"/>
<name>A0ABP9YKV4_9FUNG</name>
<accession>A0ABP9YKV4</accession>
<reference evidence="1 2" key="1">
    <citation type="submission" date="2024-04" db="EMBL/GenBank/DDBJ databases">
        <title>genome sequences of Mucor flavus KT1a and Helicostylum pulchrum KT1b strains isolated from the surface of a dry-aged beef.</title>
        <authorList>
            <person name="Toyotome T."/>
            <person name="Hosono M."/>
            <person name="Torimaru M."/>
            <person name="Fukuda K."/>
            <person name="Mikami N."/>
        </authorList>
    </citation>
    <scope>NUCLEOTIDE SEQUENCE [LARGE SCALE GENOMIC DNA]</scope>
    <source>
        <strain evidence="1 2">KT1a</strain>
    </source>
</reference>
<evidence type="ECO:0000313" key="1">
    <source>
        <dbReference type="EMBL" id="GAA5807494.1"/>
    </source>
</evidence>
<sequence>MRPIIYPETEEIIRIKKQLKLQAHVEEECYLIVMLIQSCGQPGHTTSASRLCPNHEYTIKERLQMAFPTSYQSYTVSLTLKSFIKQDEGDPNKLLVNYYISNSANNNVEYLSNDIFEKNFWYRVCRLIYGNINIEELQNFYPRLPGIQAAYNRLQVLDNVNLSVEKQGLVGYGQIVLSACDTIATVYNNFYVENYETYIGNYFIYRLKQEYTELKTPLVSKVVYGYVLDEVLQNDTRSDMPEDFITQDVLNSAPNLQAFLNNIIQPVRNRLKIRSLAELQELPRQKGRMFLNSIYTDGYTCRIYFARRVPKVLDEDEVNLEMADFNTDGVEAFFRPCFLDPGRKNAYVAYYGDEQVRSLTLNEYYYSSGSVNRARKQSLGEVLLLDIDEFRTSSVIRYNTSMSKLQRNES</sequence>
<dbReference type="Proteomes" id="UP001473302">
    <property type="component" value="Unassembled WGS sequence"/>
</dbReference>
<protein>
    <submittedName>
        <fullName evidence="1">Uncharacterized protein</fullName>
    </submittedName>
</protein>
<dbReference type="EMBL" id="BAABUK010000002">
    <property type="protein sequence ID" value="GAA5807494.1"/>
    <property type="molecule type" value="Genomic_DNA"/>
</dbReference>